<sequence>MSAIGRAIWFIESHFETDISLDEIAEAAGLSRYHLSRVFGLVTGHSISGYIRARRLSGAALSLISGSSSILEVALGAGYGSHEAFTRAFRDQFGMTPEAVRQQGHIRNLALMEPIRMKTANLTDLEPPRFETLPPMLFAGLQETYAYGGNAAIPSLWQKFNQHFGHIPNQKGNVAYGICTHIDGEAERFRYMAAAEVSDADDLPDDFATLKLPAQRYAVFCHRGHVSGIPATMDLIFGNWWPTSGLEHGSMPDMFERYDDRFDPYTGMGVTEIWLPIKE</sequence>
<evidence type="ECO:0000256" key="3">
    <source>
        <dbReference type="ARBA" id="ARBA00023163"/>
    </source>
</evidence>
<dbReference type="PROSITE" id="PS00041">
    <property type="entry name" value="HTH_ARAC_FAMILY_1"/>
    <property type="match status" value="1"/>
</dbReference>
<evidence type="ECO:0000259" key="4">
    <source>
        <dbReference type="PROSITE" id="PS01124"/>
    </source>
</evidence>
<dbReference type="SMART" id="SM00871">
    <property type="entry name" value="AraC_E_bind"/>
    <property type="match status" value="1"/>
</dbReference>
<dbReference type="Gene3D" id="3.20.80.10">
    <property type="entry name" value="Regulatory factor, effector binding domain"/>
    <property type="match status" value="1"/>
</dbReference>
<dbReference type="Gene3D" id="1.10.10.60">
    <property type="entry name" value="Homeodomain-like"/>
    <property type="match status" value="2"/>
</dbReference>
<keyword evidence="1" id="KW-0805">Transcription regulation</keyword>
<dbReference type="InterPro" id="IPR009057">
    <property type="entry name" value="Homeodomain-like_sf"/>
</dbReference>
<dbReference type="PROSITE" id="PS01124">
    <property type="entry name" value="HTH_ARAC_FAMILY_2"/>
    <property type="match status" value="1"/>
</dbReference>
<dbReference type="Pfam" id="PF06445">
    <property type="entry name" value="GyrI-like"/>
    <property type="match status" value="1"/>
</dbReference>
<dbReference type="PANTHER" id="PTHR47504:SF5">
    <property type="entry name" value="RIGHT ORIGIN-BINDING PROTEIN"/>
    <property type="match status" value="1"/>
</dbReference>
<keyword evidence="2" id="KW-0238">DNA-binding</keyword>
<evidence type="ECO:0000313" key="6">
    <source>
        <dbReference type="Proteomes" id="UP000620262"/>
    </source>
</evidence>
<organism evidence="5 6">
    <name type="scientific">Rhizobium viscosum</name>
    <name type="common">Arthrobacter viscosus</name>
    <dbReference type="NCBI Taxonomy" id="1673"/>
    <lineage>
        <taxon>Bacteria</taxon>
        <taxon>Pseudomonadati</taxon>
        <taxon>Pseudomonadota</taxon>
        <taxon>Alphaproteobacteria</taxon>
        <taxon>Hyphomicrobiales</taxon>
        <taxon>Rhizobiaceae</taxon>
        <taxon>Rhizobium/Agrobacterium group</taxon>
        <taxon>Rhizobium</taxon>
    </lineage>
</organism>
<dbReference type="RefSeq" id="WP_192729104.1">
    <property type="nucleotide sequence ID" value="NZ_BAAAVL010000006.1"/>
</dbReference>
<dbReference type="PRINTS" id="PR00032">
    <property type="entry name" value="HTHARAC"/>
</dbReference>
<keyword evidence="6" id="KW-1185">Reference proteome</keyword>
<evidence type="ECO:0000256" key="2">
    <source>
        <dbReference type="ARBA" id="ARBA00023125"/>
    </source>
</evidence>
<dbReference type="SMART" id="SM00342">
    <property type="entry name" value="HTH_ARAC"/>
    <property type="match status" value="1"/>
</dbReference>
<dbReference type="InterPro" id="IPR050959">
    <property type="entry name" value="MarA-like"/>
</dbReference>
<protein>
    <submittedName>
        <fullName evidence="5">AraC family transcriptional regulator</fullName>
    </submittedName>
</protein>
<dbReference type="SUPFAM" id="SSF55136">
    <property type="entry name" value="Probable bacterial effector-binding domain"/>
    <property type="match status" value="1"/>
</dbReference>
<dbReference type="PANTHER" id="PTHR47504">
    <property type="entry name" value="RIGHT ORIGIN-BINDING PROTEIN"/>
    <property type="match status" value="1"/>
</dbReference>
<dbReference type="InterPro" id="IPR011256">
    <property type="entry name" value="Reg_factor_effector_dom_sf"/>
</dbReference>
<dbReference type="InterPro" id="IPR029442">
    <property type="entry name" value="GyrI-like"/>
</dbReference>
<name>A0ABR9IPT8_RHIVS</name>
<feature type="domain" description="HTH araC/xylS-type" evidence="4">
    <location>
        <begin position="5"/>
        <end position="103"/>
    </location>
</feature>
<dbReference type="InterPro" id="IPR010499">
    <property type="entry name" value="AraC_E-bd"/>
</dbReference>
<keyword evidence="3" id="KW-0804">Transcription</keyword>
<proteinExistence type="predicted"/>
<evidence type="ECO:0000313" key="5">
    <source>
        <dbReference type="EMBL" id="MBE1505211.1"/>
    </source>
</evidence>
<reference evidence="5 6" key="1">
    <citation type="submission" date="2020-10" db="EMBL/GenBank/DDBJ databases">
        <title>Sequencing the genomes of 1000 actinobacteria strains.</title>
        <authorList>
            <person name="Klenk H.-P."/>
        </authorList>
    </citation>
    <scope>NUCLEOTIDE SEQUENCE [LARGE SCALE GENOMIC DNA]</scope>
    <source>
        <strain evidence="5 6">DSM 7307</strain>
    </source>
</reference>
<accession>A0ABR9IPT8</accession>
<gene>
    <name evidence="5" type="ORF">H4W29_002392</name>
</gene>
<dbReference type="InterPro" id="IPR018060">
    <property type="entry name" value="HTH_AraC"/>
</dbReference>
<dbReference type="Pfam" id="PF12833">
    <property type="entry name" value="HTH_18"/>
    <property type="match status" value="1"/>
</dbReference>
<dbReference type="SUPFAM" id="SSF46689">
    <property type="entry name" value="Homeodomain-like"/>
    <property type="match status" value="2"/>
</dbReference>
<dbReference type="InterPro" id="IPR018062">
    <property type="entry name" value="HTH_AraC-typ_CS"/>
</dbReference>
<dbReference type="Proteomes" id="UP000620262">
    <property type="component" value="Unassembled WGS sequence"/>
</dbReference>
<evidence type="ECO:0000256" key="1">
    <source>
        <dbReference type="ARBA" id="ARBA00023015"/>
    </source>
</evidence>
<dbReference type="EMBL" id="JADBEC010000001">
    <property type="protein sequence ID" value="MBE1505211.1"/>
    <property type="molecule type" value="Genomic_DNA"/>
</dbReference>
<dbReference type="InterPro" id="IPR020449">
    <property type="entry name" value="Tscrpt_reg_AraC-type_HTH"/>
</dbReference>
<comment type="caution">
    <text evidence="5">The sequence shown here is derived from an EMBL/GenBank/DDBJ whole genome shotgun (WGS) entry which is preliminary data.</text>
</comment>